<dbReference type="Proteomes" id="UP001392437">
    <property type="component" value="Unassembled WGS sequence"/>
</dbReference>
<keyword evidence="2" id="KW-1185">Reference proteome</keyword>
<evidence type="ECO:0000313" key="1">
    <source>
        <dbReference type="EMBL" id="KAK8106143.1"/>
    </source>
</evidence>
<proteinExistence type="predicted"/>
<dbReference type="AlphaFoldDB" id="A0AAW0QLF0"/>
<comment type="caution">
    <text evidence="1">The sequence shown here is derived from an EMBL/GenBank/DDBJ whole genome shotgun (WGS) entry which is preliminary data.</text>
</comment>
<organism evidence="1 2">
    <name type="scientific">Apiospora kogelbergensis</name>
    <dbReference type="NCBI Taxonomy" id="1337665"/>
    <lineage>
        <taxon>Eukaryota</taxon>
        <taxon>Fungi</taxon>
        <taxon>Dikarya</taxon>
        <taxon>Ascomycota</taxon>
        <taxon>Pezizomycotina</taxon>
        <taxon>Sordariomycetes</taxon>
        <taxon>Xylariomycetidae</taxon>
        <taxon>Amphisphaeriales</taxon>
        <taxon>Apiosporaceae</taxon>
        <taxon>Apiospora</taxon>
    </lineage>
</organism>
<protein>
    <submittedName>
        <fullName evidence="1">Uncharacterized protein</fullName>
    </submittedName>
</protein>
<evidence type="ECO:0000313" key="2">
    <source>
        <dbReference type="Proteomes" id="UP001392437"/>
    </source>
</evidence>
<dbReference type="EMBL" id="JAQQWP010000008">
    <property type="protein sequence ID" value="KAK8106143.1"/>
    <property type="molecule type" value="Genomic_DNA"/>
</dbReference>
<name>A0AAW0QLF0_9PEZI</name>
<gene>
    <name evidence="1" type="ORF">PG999_009502</name>
</gene>
<sequence>MCYFEVTYFACGCAWVPGSSYRLCLDRMKGCEKELKLVEWKSWCPRARKACEVKSLRKDLPRCCDKATDKQVFDEWCRVCNSETVDKMGRPTRCGRPECFVVEPEKGTLDPQDEWEAILIHWPARYRHRYERHRDVKEPSEIKEVSQWASSFPEH</sequence>
<accession>A0AAW0QLF0</accession>
<reference evidence="1 2" key="1">
    <citation type="submission" date="2023-01" db="EMBL/GenBank/DDBJ databases">
        <title>Analysis of 21 Apiospora genomes using comparative genomics revels a genus with tremendous synthesis potential of carbohydrate active enzymes and secondary metabolites.</title>
        <authorList>
            <person name="Sorensen T."/>
        </authorList>
    </citation>
    <scope>NUCLEOTIDE SEQUENCE [LARGE SCALE GENOMIC DNA]</scope>
    <source>
        <strain evidence="1 2">CBS 117206</strain>
    </source>
</reference>